<dbReference type="EMBL" id="JWIO01000030">
    <property type="protein sequence ID" value="KLL10527.1"/>
    <property type="molecule type" value="Genomic_DNA"/>
</dbReference>
<keyword evidence="3" id="KW-1185">Reference proteome</keyword>
<name>A0ABR5F1I2_9ACTN</name>
<evidence type="ECO:0000256" key="1">
    <source>
        <dbReference type="SAM" id="MobiDB-lite"/>
    </source>
</evidence>
<gene>
    <name evidence="2" type="ORF">FrCorBMG51_17285</name>
</gene>
<comment type="caution">
    <text evidence="2">The sequence shown here is derived from an EMBL/GenBank/DDBJ whole genome shotgun (WGS) entry which is preliminary data.</text>
</comment>
<feature type="compositionally biased region" description="Gly residues" evidence="1">
    <location>
        <begin position="11"/>
        <end position="20"/>
    </location>
</feature>
<accession>A0ABR5F1I2</accession>
<proteinExistence type="predicted"/>
<protein>
    <submittedName>
        <fullName evidence="2">Uncharacterized protein</fullName>
    </submittedName>
</protein>
<reference evidence="2 3" key="1">
    <citation type="submission" date="2014-12" db="EMBL/GenBank/DDBJ databases">
        <title>Frankia sp. BMG5.1 draft genome.</title>
        <authorList>
            <person name="Gtari M."/>
            <person name="Ghodhbane-Gtari F."/>
            <person name="Nouioui I."/>
            <person name="Ktari A."/>
            <person name="Hezbri K."/>
            <person name="Mimouni W."/>
            <person name="Sbissi I."/>
            <person name="Ayari A."/>
            <person name="Yamanaka T."/>
            <person name="Normand P."/>
            <person name="Tisa L.S."/>
            <person name="Boudabous A."/>
        </authorList>
    </citation>
    <scope>NUCLEOTIDE SEQUENCE [LARGE SCALE GENOMIC DNA]</scope>
    <source>
        <strain evidence="2 3">BMG5.1</strain>
    </source>
</reference>
<feature type="compositionally biased region" description="Low complexity" evidence="1">
    <location>
        <begin position="113"/>
        <end position="125"/>
    </location>
</feature>
<dbReference type="Proteomes" id="UP000035425">
    <property type="component" value="Unassembled WGS sequence"/>
</dbReference>
<sequence>MPARRLVPGGVTPGPGPGRVGGDDVETVVEQRGRAGRPTVQQGAQLTQVLTGWNDGRRLGRREPAQVSPAHLVEPQHPADGLEDLRRCCRPALLQPGVPGQADSGQGREFLAAQPPAAPAPTGGQPDAGRFDQHAVRAQAGPELAAPGGRRGGPGCHFYWHHQQAPGPRTRSRPFWTS</sequence>
<evidence type="ECO:0000313" key="3">
    <source>
        <dbReference type="Proteomes" id="UP000035425"/>
    </source>
</evidence>
<feature type="region of interest" description="Disordered" evidence="1">
    <location>
        <begin position="113"/>
        <end position="178"/>
    </location>
</feature>
<organism evidence="2 3">
    <name type="scientific">Protofrankia coriariae</name>
    <dbReference type="NCBI Taxonomy" id="1562887"/>
    <lineage>
        <taxon>Bacteria</taxon>
        <taxon>Bacillati</taxon>
        <taxon>Actinomycetota</taxon>
        <taxon>Actinomycetes</taxon>
        <taxon>Frankiales</taxon>
        <taxon>Frankiaceae</taxon>
        <taxon>Protofrankia</taxon>
    </lineage>
</organism>
<evidence type="ECO:0000313" key="2">
    <source>
        <dbReference type="EMBL" id="KLL10527.1"/>
    </source>
</evidence>
<feature type="region of interest" description="Disordered" evidence="1">
    <location>
        <begin position="1"/>
        <end position="22"/>
    </location>
</feature>